<keyword evidence="1" id="KW-0677">Repeat</keyword>
<dbReference type="RefSeq" id="WP_226393222.1">
    <property type="nucleotide sequence ID" value="NZ_JADCKB010000020.1"/>
</dbReference>
<reference evidence="3" key="1">
    <citation type="submission" date="2020-10" db="EMBL/GenBank/DDBJ databases">
        <title>ChiBAC.</title>
        <authorList>
            <person name="Zenner C."/>
            <person name="Hitch T.C.A."/>
            <person name="Clavel T."/>
        </authorList>
    </citation>
    <scope>NUCLEOTIDE SEQUENCE</scope>
    <source>
        <strain evidence="3">DSM 107454</strain>
    </source>
</reference>
<dbReference type="AlphaFoldDB" id="A0A9D5LZ20"/>
<feature type="domain" description="SLH" evidence="2">
    <location>
        <begin position="479"/>
        <end position="536"/>
    </location>
</feature>
<evidence type="ECO:0000313" key="4">
    <source>
        <dbReference type="Proteomes" id="UP000806542"/>
    </source>
</evidence>
<dbReference type="Proteomes" id="UP000806542">
    <property type="component" value="Unassembled WGS sequence"/>
</dbReference>
<sequence length="536" mass="59529">MKKIVQFIVFLIVITMTVCAEYSVSYDENSFDVTVNGRLDGIKNIYVIQKDDPIVSSGNMPIYIRQYEFENENSKTFNIGKNLKNSVVYAVYVDNDLAGEFVFVDITERNSIAKEKFSAAADGNDLYSIINDNYGKMGYAQNPVSQKAAAILYTFIPFDDAKDFDAKLKKANALESLNNAKNNEEVKQIIEDNEKIFGTNIQSLIKAMTEKERGTFLSLLGKTNFTKRSFEDAAEEFEAVAKCVSSEHWTQLSDNLKKYAAVIKKYESAHSFDLSAYDDSKIEKVCAEMIKYLSGAVNADDIVDKFKNSLKTVEGAGNQGGSTRPSGGNGGGGKGGGYVIDKSYNNATDVVDPDRNTDDRKKFSDMGAYDWAEESVYELNKKGIISGKTDDLYEPGSNITRAEFSKLICKIFNFENRSGKFADVADDSWYAPFVYALSSNGVVSGADGRFYPENDITREDAAVILYRAYNVKGINISGTKSFADDDRVSDYAKEAVSVLGNEKVIAGFEDGRFLPQNNLTRAEAAVLLYRVYREIN</sequence>
<feature type="domain" description="SLH" evidence="2">
    <location>
        <begin position="359"/>
        <end position="416"/>
    </location>
</feature>
<dbReference type="PANTHER" id="PTHR43308">
    <property type="entry name" value="OUTER MEMBRANE PROTEIN ALPHA-RELATED"/>
    <property type="match status" value="1"/>
</dbReference>
<accession>A0A9D5LZ20</accession>
<protein>
    <submittedName>
        <fullName evidence="3">S-layer homology domain-containing protein</fullName>
    </submittedName>
</protein>
<evidence type="ECO:0000256" key="1">
    <source>
        <dbReference type="ARBA" id="ARBA00022737"/>
    </source>
</evidence>
<dbReference type="InterPro" id="IPR001119">
    <property type="entry name" value="SLH_dom"/>
</dbReference>
<evidence type="ECO:0000313" key="3">
    <source>
        <dbReference type="EMBL" id="MBE5040668.1"/>
    </source>
</evidence>
<dbReference type="Pfam" id="PF00395">
    <property type="entry name" value="SLH"/>
    <property type="match status" value="3"/>
</dbReference>
<evidence type="ECO:0000259" key="2">
    <source>
        <dbReference type="PROSITE" id="PS51272"/>
    </source>
</evidence>
<keyword evidence="4" id="KW-1185">Reference proteome</keyword>
<comment type="caution">
    <text evidence="3">The sequence shown here is derived from an EMBL/GenBank/DDBJ whole genome shotgun (WGS) entry which is preliminary data.</text>
</comment>
<dbReference type="PROSITE" id="PS51272">
    <property type="entry name" value="SLH"/>
    <property type="match status" value="3"/>
</dbReference>
<organism evidence="3 4">
    <name type="scientific">Ructibacterium gallinarum</name>
    <dbReference type="NCBI Taxonomy" id="2779355"/>
    <lineage>
        <taxon>Bacteria</taxon>
        <taxon>Bacillati</taxon>
        <taxon>Bacillota</taxon>
        <taxon>Clostridia</taxon>
        <taxon>Eubacteriales</taxon>
        <taxon>Oscillospiraceae</taxon>
        <taxon>Ructibacterium</taxon>
    </lineage>
</organism>
<dbReference type="EMBL" id="JADCKB010000020">
    <property type="protein sequence ID" value="MBE5040668.1"/>
    <property type="molecule type" value="Genomic_DNA"/>
</dbReference>
<name>A0A9D5LZ20_9FIRM</name>
<dbReference type="InterPro" id="IPR051465">
    <property type="entry name" value="Cell_Envelope_Struct_Comp"/>
</dbReference>
<gene>
    <name evidence="3" type="ORF">INF28_09365</name>
</gene>
<proteinExistence type="predicted"/>
<feature type="domain" description="SLH" evidence="2">
    <location>
        <begin position="417"/>
        <end position="478"/>
    </location>
</feature>